<dbReference type="EMBL" id="CP003362">
    <property type="protein sequence ID" value="AGB49778.1"/>
    <property type="molecule type" value="Genomic_DNA"/>
</dbReference>
<sequence>MDDSRNCWLVDTGYCQKRAEACLEQGVVTIDIEIHLMDELADDIVNLKYIDTKSSNFEYLREEYRKMDDKFRAELAEEFEKIKLPDGSPEALQQQKLELLTSRLNRLREEARLLRETMKEFDRFEKRERIKELIRSRLCYIGEGKLNSWSEDIFCFANEIHNGDLVIMPLTDESYFAVGKVRGGYEYAENGLNLRHLRDVTWIQEKLHIPPLTKLQGVSRRVMPIEGELKASLMDLLDKQ</sequence>
<evidence type="ECO:0000313" key="2">
    <source>
        <dbReference type="EMBL" id="AGB49778.1"/>
    </source>
</evidence>
<dbReference type="Proteomes" id="UP000010866">
    <property type="component" value="Chromosome"/>
</dbReference>
<proteinExistence type="predicted"/>
<gene>
    <name evidence="2" type="ordered locus">Metho_1580</name>
</gene>
<dbReference type="KEGG" id="mhz:Metho_1580"/>
<reference evidence="3" key="1">
    <citation type="submission" date="2012-02" db="EMBL/GenBank/DDBJ databases">
        <title>Complete sequence of chromosome of Methanomethylovorans hollandica DSM 15978.</title>
        <authorList>
            <person name="Lucas S."/>
            <person name="Copeland A."/>
            <person name="Lapidus A."/>
            <person name="Glavina del Rio T."/>
            <person name="Dalin E."/>
            <person name="Tice H."/>
            <person name="Bruce D."/>
            <person name="Goodwin L."/>
            <person name="Pitluck S."/>
            <person name="Peters L."/>
            <person name="Mikhailova N."/>
            <person name="Held B."/>
            <person name="Kyrpides N."/>
            <person name="Mavromatis K."/>
            <person name="Ivanova N."/>
            <person name="Brettin T."/>
            <person name="Detter J.C."/>
            <person name="Han C."/>
            <person name="Larimer F."/>
            <person name="Land M."/>
            <person name="Hauser L."/>
            <person name="Markowitz V."/>
            <person name="Cheng J.-F."/>
            <person name="Hugenholtz P."/>
            <person name="Woyke T."/>
            <person name="Wu D."/>
            <person name="Spring S."/>
            <person name="Schroeder M."/>
            <person name="Brambilla E."/>
            <person name="Klenk H.-P."/>
            <person name="Eisen J.A."/>
        </authorList>
    </citation>
    <scope>NUCLEOTIDE SEQUENCE [LARGE SCALE GENOMIC DNA]</scope>
    <source>
        <strain evidence="3">DSM 15978 / NBRC 107637 / DMS1</strain>
    </source>
</reference>
<keyword evidence="1" id="KW-0175">Coiled coil</keyword>
<dbReference type="STRING" id="867904.Metho_1580"/>
<dbReference type="AlphaFoldDB" id="L0L0A5"/>
<protein>
    <submittedName>
        <fullName evidence="2">Uncharacterized protein</fullName>
    </submittedName>
</protein>
<dbReference type="HOGENOM" id="CLU_1154353_0_0_2"/>
<organism evidence="2 3">
    <name type="scientific">Methanomethylovorans hollandica (strain DSM 15978 / NBRC 107637 / DMS1)</name>
    <dbReference type="NCBI Taxonomy" id="867904"/>
    <lineage>
        <taxon>Archaea</taxon>
        <taxon>Methanobacteriati</taxon>
        <taxon>Methanobacteriota</taxon>
        <taxon>Stenosarchaea group</taxon>
        <taxon>Methanomicrobia</taxon>
        <taxon>Methanosarcinales</taxon>
        <taxon>Methanosarcinaceae</taxon>
        <taxon>Methanomethylovorans</taxon>
    </lineage>
</organism>
<feature type="coiled-coil region" evidence="1">
    <location>
        <begin position="90"/>
        <end position="127"/>
    </location>
</feature>
<evidence type="ECO:0000256" key="1">
    <source>
        <dbReference type="SAM" id="Coils"/>
    </source>
</evidence>
<keyword evidence="3" id="KW-1185">Reference proteome</keyword>
<name>L0L0A5_METHD</name>
<evidence type="ECO:0000313" key="3">
    <source>
        <dbReference type="Proteomes" id="UP000010866"/>
    </source>
</evidence>
<accession>L0L0A5</accession>